<accession>A0ABM8P8F7</accession>
<dbReference type="InterPro" id="IPR007214">
    <property type="entry name" value="YbaK/aa-tRNA-synth-assoc-dom"/>
</dbReference>
<sequence length="159" mass="17011">MSTTVYERLVAILDREGARYRIIEHPAEGRSDLVAAIRGTAPGQGAKAMLCRGKDEGRTLILAILPGDRKLDFKKVAAAGHVKKATLATAEDAERETGCVVGAIPPFALSPAIKLVVDKGLLESFDEIAFNAGRLDRSIVLNSSDYVRIAQPIVTPLCV</sequence>
<gene>
    <name evidence="2" type="ORF">LMG27952_06778</name>
</gene>
<reference evidence="2 3" key="1">
    <citation type="submission" date="2020-10" db="EMBL/GenBank/DDBJ databases">
        <authorList>
            <person name="Peeters C."/>
        </authorList>
    </citation>
    <scope>NUCLEOTIDE SEQUENCE [LARGE SCALE GENOMIC DNA]</scope>
    <source>
        <strain evidence="2 3">LMG 27952</strain>
    </source>
</reference>
<comment type="caution">
    <text evidence="2">The sequence shown here is derived from an EMBL/GenBank/DDBJ whole genome shotgun (WGS) entry which is preliminary data.</text>
</comment>
<dbReference type="InterPro" id="IPR036754">
    <property type="entry name" value="YbaK/aa-tRNA-synt-asso_dom_sf"/>
</dbReference>
<dbReference type="PANTHER" id="PTHR30411:SF9">
    <property type="entry name" value="MULTIFUNCTIONAL SER_THR-TRNA DEACYLASE PROXP-Y"/>
    <property type="match status" value="1"/>
</dbReference>
<dbReference type="Proteomes" id="UP000656319">
    <property type="component" value="Unassembled WGS sequence"/>
</dbReference>
<evidence type="ECO:0000313" key="3">
    <source>
        <dbReference type="Proteomes" id="UP000656319"/>
    </source>
</evidence>
<dbReference type="EMBL" id="CAJHCQ010000026">
    <property type="protein sequence ID" value="CAD6559052.1"/>
    <property type="molecule type" value="Genomic_DNA"/>
</dbReference>
<evidence type="ECO:0000259" key="1">
    <source>
        <dbReference type="Pfam" id="PF04073"/>
    </source>
</evidence>
<proteinExistence type="predicted"/>
<dbReference type="RefSeq" id="WP_201700221.1">
    <property type="nucleotide sequence ID" value="NZ_CAJHCQ010000026.1"/>
</dbReference>
<dbReference type="SUPFAM" id="SSF55826">
    <property type="entry name" value="YbaK/ProRS associated domain"/>
    <property type="match status" value="1"/>
</dbReference>
<dbReference type="Gene3D" id="3.90.960.10">
    <property type="entry name" value="YbaK/aminoacyl-tRNA synthetase-associated domain"/>
    <property type="match status" value="1"/>
</dbReference>
<dbReference type="Pfam" id="PF04073">
    <property type="entry name" value="tRNA_edit"/>
    <property type="match status" value="1"/>
</dbReference>
<dbReference type="PANTHER" id="PTHR30411">
    <property type="entry name" value="CYTOPLASMIC PROTEIN"/>
    <property type="match status" value="1"/>
</dbReference>
<keyword evidence="3" id="KW-1185">Reference proteome</keyword>
<dbReference type="CDD" id="cd04336">
    <property type="entry name" value="YeaK"/>
    <property type="match status" value="1"/>
</dbReference>
<name>A0ABM8P8F7_9BURK</name>
<organism evidence="2 3">
    <name type="scientific">Paraburkholderia hiiakae</name>
    <dbReference type="NCBI Taxonomy" id="1081782"/>
    <lineage>
        <taxon>Bacteria</taxon>
        <taxon>Pseudomonadati</taxon>
        <taxon>Pseudomonadota</taxon>
        <taxon>Betaproteobacteria</taxon>
        <taxon>Burkholderiales</taxon>
        <taxon>Burkholderiaceae</taxon>
        <taxon>Paraburkholderia</taxon>
    </lineage>
</organism>
<evidence type="ECO:0000313" key="2">
    <source>
        <dbReference type="EMBL" id="CAD6559052.1"/>
    </source>
</evidence>
<dbReference type="InterPro" id="IPR044786">
    <property type="entry name" value="PROXY"/>
</dbReference>
<protein>
    <recommendedName>
        <fullName evidence="1">YbaK/aminoacyl-tRNA synthetase-associated domain-containing protein</fullName>
    </recommendedName>
</protein>
<feature type="domain" description="YbaK/aminoacyl-tRNA synthetase-associated" evidence="1">
    <location>
        <begin position="33"/>
        <end position="148"/>
    </location>
</feature>